<sequence length="461" mass="51651">MLTVLENCRVSPPPATVGNRSLPLTFFDAVWILFFPIHQLFFYEFPHSRSYFLEEIVPKLKHSLSITLQHFFPFAGNLVLFPNANWPSDGQKHEIRYVDGDSVSLTFAESDLDFNDLTGNHPRECHKFYPLVPLLGQPSKQSDHVAIPLFSVQVTLFPDVGISIGLTNHHCLGDAATRFNFLKAWTSITKHGTDELFLTSGSLPFYDRVIEYPDLLDEIYFNQPGIKTIGVDYKLPELVGESDKVRATVVLTLAHINRLKKWLSAQVAAPEYVSSFSVACGLVWSCIAKARARVGEQKSDDDLERFMCAVDWRSRLHPRPPQTYFGNCIGACITTPIRSSLLADNKGFLTAVEVFVDTLNKTLKNKDFLINDADTWLERAFEPVPMIGVSGTPKMNVYDVDFGWGKPKKHETPAIDYNGSISVNACKDSPGDLEIGISLSPKQMDAFISISKDELETNLIV</sequence>
<dbReference type="OrthoDB" id="1862401at2759"/>
<keyword evidence="2" id="KW-0012">Acyltransferase</keyword>
<dbReference type="Proteomes" id="UP000326396">
    <property type="component" value="Linkage Group LG18"/>
</dbReference>
<dbReference type="AlphaFoldDB" id="A0A5N6NM83"/>
<name>A0A5N6NM83_9ASTR</name>
<dbReference type="GO" id="GO:0016747">
    <property type="term" value="F:acyltransferase activity, transferring groups other than amino-acyl groups"/>
    <property type="evidence" value="ECO:0007669"/>
    <property type="project" value="UniProtKB-ARBA"/>
</dbReference>
<dbReference type="InterPro" id="IPR051504">
    <property type="entry name" value="Plant_metabolite_acyltrans"/>
</dbReference>
<dbReference type="Gene3D" id="3.30.559.10">
    <property type="entry name" value="Chloramphenicol acetyltransferase-like domain"/>
    <property type="match status" value="2"/>
</dbReference>
<proteinExistence type="predicted"/>
<dbReference type="Pfam" id="PF02458">
    <property type="entry name" value="Transferase"/>
    <property type="match status" value="1"/>
</dbReference>
<evidence type="ECO:0000313" key="3">
    <source>
        <dbReference type="EMBL" id="KAD4981815.1"/>
    </source>
</evidence>
<keyword evidence="1" id="KW-0808">Transferase</keyword>
<evidence type="ECO:0000256" key="2">
    <source>
        <dbReference type="ARBA" id="ARBA00023315"/>
    </source>
</evidence>
<gene>
    <name evidence="3" type="ORF">E3N88_18486</name>
</gene>
<evidence type="ECO:0000256" key="1">
    <source>
        <dbReference type="ARBA" id="ARBA00022679"/>
    </source>
</evidence>
<dbReference type="InterPro" id="IPR023213">
    <property type="entry name" value="CAT-like_dom_sf"/>
</dbReference>
<dbReference type="EMBL" id="SZYD01000010">
    <property type="protein sequence ID" value="KAD4981815.1"/>
    <property type="molecule type" value="Genomic_DNA"/>
</dbReference>
<reference evidence="3 4" key="1">
    <citation type="submission" date="2019-05" db="EMBL/GenBank/DDBJ databases">
        <title>Mikania micrantha, genome provides insights into the molecular mechanism of rapid growth.</title>
        <authorList>
            <person name="Liu B."/>
        </authorList>
    </citation>
    <scope>NUCLEOTIDE SEQUENCE [LARGE SCALE GENOMIC DNA]</scope>
    <source>
        <strain evidence="3">NLD-2019</strain>
        <tissue evidence="3">Leaf</tissue>
    </source>
</reference>
<protein>
    <submittedName>
        <fullName evidence="3">Uncharacterized protein</fullName>
    </submittedName>
</protein>
<keyword evidence="4" id="KW-1185">Reference proteome</keyword>
<dbReference type="PANTHER" id="PTHR31625">
    <property type="match status" value="1"/>
</dbReference>
<organism evidence="3 4">
    <name type="scientific">Mikania micrantha</name>
    <name type="common">bitter vine</name>
    <dbReference type="NCBI Taxonomy" id="192012"/>
    <lineage>
        <taxon>Eukaryota</taxon>
        <taxon>Viridiplantae</taxon>
        <taxon>Streptophyta</taxon>
        <taxon>Embryophyta</taxon>
        <taxon>Tracheophyta</taxon>
        <taxon>Spermatophyta</taxon>
        <taxon>Magnoliopsida</taxon>
        <taxon>eudicotyledons</taxon>
        <taxon>Gunneridae</taxon>
        <taxon>Pentapetalae</taxon>
        <taxon>asterids</taxon>
        <taxon>campanulids</taxon>
        <taxon>Asterales</taxon>
        <taxon>Asteraceae</taxon>
        <taxon>Asteroideae</taxon>
        <taxon>Heliantheae alliance</taxon>
        <taxon>Eupatorieae</taxon>
        <taxon>Mikania</taxon>
    </lineage>
</organism>
<evidence type="ECO:0000313" key="4">
    <source>
        <dbReference type="Proteomes" id="UP000326396"/>
    </source>
</evidence>
<accession>A0A5N6NM83</accession>
<comment type="caution">
    <text evidence="3">The sequence shown here is derived from an EMBL/GenBank/DDBJ whole genome shotgun (WGS) entry which is preliminary data.</text>
</comment>